<accession>D1AKF9</accession>
<dbReference type="STRING" id="526218.Sterm_2221"/>
<protein>
    <submittedName>
        <fullName evidence="1">Uncharacterized protein</fullName>
    </submittedName>
</protein>
<dbReference type="EMBL" id="CP001739">
    <property type="protein sequence ID" value="ACZ09075.1"/>
    <property type="molecule type" value="Genomic_DNA"/>
</dbReference>
<dbReference type="AlphaFoldDB" id="D1AKF9"/>
<dbReference type="RefSeq" id="WP_012861669.1">
    <property type="nucleotide sequence ID" value="NC_013517.1"/>
</dbReference>
<reference evidence="2" key="1">
    <citation type="submission" date="2009-09" db="EMBL/GenBank/DDBJ databases">
        <title>The complete chromosome of Sebaldella termitidis ATCC 33386.</title>
        <authorList>
            <consortium name="US DOE Joint Genome Institute (JGI-PGF)"/>
            <person name="Lucas S."/>
            <person name="Copeland A."/>
            <person name="Lapidus A."/>
            <person name="Glavina del Rio T."/>
            <person name="Dalin E."/>
            <person name="Tice H."/>
            <person name="Bruce D."/>
            <person name="Goodwin L."/>
            <person name="Pitluck S."/>
            <person name="Kyrpides N."/>
            <person name="Mavromatis K."/>
            <person name="Ivanova N."/>
            <person name="Mikhailova N."/>
            <person name="Sims D."/>
            <person name="Meincke L."/>
            <person name="Brettin T."/>
            <person name="Detter J.C."/>
            <person name="Han C."/>
            <person name="Larimer F."/>
            <person name="Land M."/>
            <person name="Hauser L."/>
            <person name="Markowitz V."/>
            <person name="Cheng J.F."/>
            <person name="Hugenholtz P."/>
            <person name="Woyke T."/>
            <person name="Wu D."/>
            <person name="Eisen J.A."/>
        </authorList>
    </citation>
    <scope>NUCLEOTIDE SEQUENCE [LARGE SCALE GENOMIC DNA]</scope>
    <source>
        <strain evidence="2">ATCC 33386 / NCTC 11300</strain>
    </source>
</reference>
<gene>
    <name evidence="1" type="ordered locus">Sterm_2221</name>
</gene>
<name>D1AKF9_SEBTE</name>
<dbReference type="Proteomes" id="UP000000845">
    <property type="component" value="Chromosome"/>
</dbReference>
<dbReference type="eggNOG" id="COG3042">
    <property type="taxonomic scope" value="Bacteria"/>
</dbReference>
<dbReference type="KEGG" id="str:Sterm_2221"/>
<keyword evidence="2" id="KW-1185">Reference proteome</keyword>
<reference evidence="1 2" key="2">
    <citation type="journal article" date="2010" name="Stand. Genomic Sci.">
        <title>Complete genome sequence of Sebaldella termitidis type strain (NCTC 11300).</title>
        <authorList>
            <person name="Harmon-Smith M."/>
            <person name="Celia L."/>
            <person name="Chertkov O."/>
            <person name="Lapidus A."/>
            <person name="Copeland A."/>
            <person name="Glavina Del Rio T."/>
            <person name="Nolan M."/>
            <person name="Lucas S."/>
            <person name="Tice H."/>
            <person name="Cheng J.F."/>
            <person name="Han C."/>
            <person name="Detter J.C."/>
            <person name="Bruce D."/>
            <person name="Goodwin L."/>
            <person name="Pitluck S."/>
            <person name="Pati A."/>
            <person name="Liolios K."/>
            <person name="Ivanova N."/>
            <person name="Mavromatis K."/>
            <person name="Mikhailova N."/>
            <person name="Chen A."/>
            <person name="Palaniappan K."/>
            <person name="Land M."/>
            <person name="Hauser L."/>
            <person name="Chang Y.J."/>
            <person name="Jeffries C.D."/>
            <person name="Brettin T."/>
            <person name="Goker M."/>
            <person name="Beck B."/>
            <person name="Bristow J."/>
            <person name="Eisen J.A."/>
            <person name="Markowitz V."/>
            <person name="Hugenholtz P."/>
            <person name="Kyrpides N.C."/>
            <person name="Klenk H.P."/>
            <person name="Chen F."/>
        </authorList>
    </citation>
    <scope>NUCLEOTIDE SEQUENCE [LARGE SCALE GENOMIC DNA]</scope>
    <source>
        <strain evidence="2">ATCC 33386 / NCTC 11300</strain>
    </source>
</reference>
<evidence type="ECO:0000313" key="1">
    <source>
        <dbReference type="EMBL" id="ACZ09075.1"/>
    </source>
</evidence>
<proteinExistence type="predicted"/>
<organism evidence="1 2">
    <name type="scientific">Sebaldella termitidis (strain ATCC 33386 / NCTC 11300)</name>
    <dbReference type="NCBI Taxonomy" id="526218"/>
    <lineage>
        <taxon>Bacteria</taxon>
        <taxon>Fusobacteriati</taxon>
        <taxon>Fusobacteriota</taxon>
        <taxon>Fusobacteriia</taxon>
        <taxon>Fusobacteriales</taxon>
        <taxon>Leptotrichiaceae</taxon>
        <taxon>Sebaldella</taxon>
    </lineage>
</organism>
<sequence length="114" mass="13880">MKYIYFFIFLFSFSDYVYSKPIAGYNTSKLTPLPPLIDKNNPVVKFCETNGGTFIPEKLDKCLLPNNIKFYAWTYWENGIDKWTEEDFQFYKDNYYKHYLETYGKIYERDKIDY</sequence>
<dbReference type="HOGENOM" id="CLU_2119411_0_0_0"/>
<evidence type="ECO:0000313" key="2">
    <source>
        <dbReference type="Proteomes" id="UP000000845"/>
    </source>
</evidence>